<feature type="compositionally biased region" description="Basic and acidic residues" evidence="1">
    <location>
        <begin position="26"/>
        <end position="35"/>
    </location>
</feature>
<protein>
    <recommendedName>
        <fullName evidence="4">Pseudouridine synthase</fullName>
    </recommendedName>
</protein>
<proteinExistence type="predicted"/>
<organism evidence="2 3">
    <name type="scientific">Sphingobium olei</name>
    <dbReference type="NCBI Taxonomy" id="420955"/>
    <lineage>
        <taxon>Bacteria</taxon>
        <taxon>Pseudomonadati</taxon>
        <taxon>Pseudomonadota</taxon>
        <taxon>Alphaproteobacteria</taxon>
        <taxon>Sphingomonadales</taxon>
        <taxon>Sphingomonadaceae</taxon>
        <taxon>Sphingobium</taxon>
    </lineage>
</organism>
<gene>
    <name evidence="2" type="ORF">ACFQ24_20955</name>
</gene>
<keyword evidence="3" id="KW-1185">Reference proteome</keyword>
<evidence type="ECO:0000313" key="3">
    <source>
        <dbReference type="Proteomes" id="UP001597203"/>
    </source>
</evidence>
<evidence type="ECO:0008006" key="4">
    <source>
        <dbReference type="Google" id="ProtNLM"/>
    </source>
</evidence>
<dbReference type="RefSeq" id="WP_380914822.1">
    <property type="nucleotide sequence ID" value="NZ_JBHTLS010000135.1"/>
</dbReference>
<feature type="region of interest" description="Disordered" evidence="1">
    <location>
        <begin position="1"/>
        <end position="51"/>
    </location>
</feature>
<sequence length="51" mass="5543">MKDEKAHRERRPNISTENQPPGAARHPRDTLDRPPGKGPGSSSAKGRPDGE</sequence>
<accession>A0ABW3P7C2</accession>
<comment type="caution">
    <text evidence="2">The sequence shown here is derived from an EMBL/GenBank/DDBJ whole genome shotgun (WGS) entry which is preliminary data.</text>
</comment>
<name>A0ABW3P7C2_9SPHN</name>
<dbReference type="EMBL" id="JBHTLS010000135">
    <property type="protein sequence ID" value="MFD1107344.1"/>
    <property type="molecule type" value="Genomic_DNA"/>
</dbReference>
<dbReference type="Proteomes" id="UP001597203">
    <property type="component" value="Unassembled WGS sequence"/>
</dbReference>
<evidence type="ECO:0000256" key="1">
    <source>
        <dbReference type="SAM" id="MobiDB-lite"/>
    </source>
</evidence>
<evidence type="ECO:0000313" key="2">
    <source>
        <dbReference type="EMBL" id="MFD1107344.1"/>
    </source>
</evidence>
<reference evidence="3" key="1">
    <citation type="journal article" date="2019" name="Int. J. Syst. Evol. Microbiol.">
        <title>The Global Catalogue of Microorganisms (GCM) 10K type strain sequencing project: providing services to taxonomists for standard genome sequencing and annotation.</title>
        <authorList>
            <consortium name="The Broad Institute Genomics Platform"/>
            <consortium name="The Broad Institute Genome Sequencing Center for Infectious Disease"/>
            <person name="Wu L."/>
            <person name="Ma J."/>
        </authorList>
    </citation>
    <scope>NUCLEOTIDE SEQUENCE [LARGE SCALE GENOMIC DNA]</scope>
    <source>
        <strain evidence="3">CCUG 54329</strain>
    </source>
</reference>